<reference evidence="2 3" key="1">
    <citation type="submission" date="2018-08" db="EMBL/GenBank/DDBJ databases">
        <title>Genomic Encyclopedia of Archaeal and Bacterial Type Strains, Phase II (KMG-II): from individual species to whole genera.</title>
        <authorList>
            <person name="Goeker M."/>
        </authorList>
    </citation>
    <scope>NUCLEOTIDE SEQUENCE [LARGE SCALE GENOMIC DNA]</scope>
    <source>
        <strain evidence="2 3">DSM 45791</strain>
    </source>
</reference>
<feature type="domain" description="LysM" evidence="1">
    <location>
        <begin position="107"/>
        <end position="151"/>
    </location>
</feature>
<dbReference type="InterPro" id="IPR023346">
    <property type="entry name" value="Lysozyme-like_dom_sf"/>
</dbReference>
<dbReference type="SUPFAM" id="SSF54106">
    <property type="entry name" value="LysM domain"/>
    <property type="match status" value="1"/>
</dbReference>
<gene>
    <name evidence="2" type="ORF">BCF44_101195</name>
</gene>
<dbReference type="SUPFAM" id="SSF53955">
    <property type="entry name" value="Lysozyme-like"/>
    <property type="match status" value="1"/>
</dbReference>
<sequence length="280" mass="28613">MSTLASRHRLHGVARLRHWVGRPTRLVIVGLVLLLCGAALAVPALSWTDHRVVAAPAAPVVVSGPSTATRTFTAATQAAATAAPTTVPAPAAAVATPAAATATGATATVRLHYGDTLWALAHRYSTTVAALQALNHLGDSTLIYADADFHVPAKPAGSAAPARAMAPELAAPAATASHPVPATVPATGSVQQAAASVFGPQYGCAADIITRESSWNPHATNPTSGAYGLAQALPGSKMAAAGPDWATNPATQLAWMRSYVDARYGGACAAWAFWQAHHWY</sequence>
<comment type="caution">
    <text evidence="2">The sequence shown here is derived from an EMBL/GenBank/DDBJ whole genome shotgun (WGS) entry which is preliminary data.</text>
</comment>
<evidence type="ECO:0000313" key="3">
    <source>
        <dbReference type="Proteomes" id="UP000256269"/>
    </source>
</evidence>
<proteinExistence type="predicted"/>
<dbReference type="InterPro" id="IPR018392">
    <property type="entry name" value="LysM"/>
</dbReference>
<dbReference type="Proteomes" id="UP000256269">
    <property type="component" value="Unassembled WGS sequence"/>
</dbReference>
<evidence type="ECO:0000259" key="1">
    <source>
        <dbReference type="PROSITE" id="PS51782"/>
    </source>
</evidence>
<dbReference type="Gene3D" id="1.10.530.10">
    <property type="match status" value="1"/>
</dbReference>
<organism evidence="2 3">
    <name type="scientific">Kutzneria buriramensis</name>
    <dbReference type="NCBI Taxonomy" id="1045776"/>
    <lineage>
        <taxon>Bacteria</taxon>
        <taxon>Bacillati</taxon>
        <taxon>Actinomycetota</taxon>
        <taxon>Actinomycetes</taxon>
        <taxon>Pseudonocardiales</taxon>
        <taxon>Pseudonocardiaceae</taxon>
        <taxon>Kutzneria</taxon>
    </lineage>
</organism>
<dbReference type="InterPro" id="IPR036779">
    <property type="entry name" value="LysM_dom_sf"/>
</dbReference>
<accession>A0A3E0I975</accession>
<protein>
    <submittedName>
        <fullName evidence="2">Transglycosylase-like protein with SLT domain</fullName>
    </submittedName>
</protein>
<dbReference type="OrthoDB" id="3765294at2"/>
<dbReference type="PROSITE" id="PS51782">
    <property type="entry name" value="LYSM"/>
    <property type="match status" value="1"/>
</dbReference>
<name>A0A3E0I975_9PSEU</name>
<dbReference type="AlphaFoldDB" id="A0A3E0I975"/>
<evidence type="ECO:0000313" key="2">
    <source>
        <dbReference type="EMBL" id="REH55179.1"/>
    </source>
</evidence>
<keyword evidence="3" id="KW-1185">Reference proteome</keyword>
<dbReference type="EMBL" id="QUNO01000001">
    <property type="protein sequence ID" value="REH55179.1"/>
    <property type="molecule type" value="Genomic_DNA"/>
</dbReference>
<dbReference type="SMART" id="SM00257">
    <property type="entry name" value="LysM"/>
    <property type="match status" value="1"/>
</dbReference>
<dbReference type="InterPro" id="IPR008258">
    <property type="entry name" value="Transglycosylase_SLT_dom_1"/>
</dbReference>
<dbReference type="Gene3D" id="3.10.350.10">
    <property type="entry name" value="LysM domain"/>
    <property type="match status" value="1"/>
</dbReference>
<dbReference type="Pfam" id="PF01464">
    <property type="entry name" value="SLT"/>
    <property type="match status" value="1"/>
</dbReference>
<dbReference type="RefSeq" id="WP_116172152.1">
    <property type="nucleotide sequence ID" value="NZ_CP144375.1"/>
</dbReference>
<dbReference type="Pfam" id="PF01476">
    <property type="entry name" value="LysM"/>
    <property type="match status" value="1"/>
</dbReference>